<evidence type="ECO:0000256" key="8">
    <source>
        <dbReference type="ARBA" id="ARBA00023002"/>
    </source>
</evidence>
<organism evidence="14">
    <name type="scientific">Candidatus Thiocaldithrix dubininis</name>
    <dbReference type="NCBI Taxonomy" id="3080823"/>
    <lineage>
        <taxon>Bacteria</taxon>
        <taxon>Pseudomonadati</taxon>
        <taxon>Pseudomonadota</taxon>
        <taxon>Gammaproteobacteria</taxon>
        <taxon>Thiotrichales</taxon>
        <taxon>Thiotrichaceae</taxon>
        <taxon>Candidatus Thiocaldithrix</taxon>
    </lineage>
</organism>
<keyword evidence="9" id="KW-0457">Lysine biosynthesis</keyword>
<dbReference type="GO" id="GO:0051287">
    <property type="term" value="F:NAD binding"/>
    <property type="evidence" value="ECO:0007669"/>
    <property type="project" value="InterPro"/>
</dbReference>
<dbReference type="NCBIfam" id="NF011456">
    <property type="entry name" value="PRK14874.1"/>
    <property type="match status" value="1"/>
</dbReference>
<dbReference type="Proteomes" id="UP001300672">
    <property type="component" value="Chromosome"/>
</dbReference>
<dbReference type="GO" id="GO:0009097">
    <property type="term" value="P:isoleucine biosynthetic process"/>
    <property type="evidence" value="ECO:0007669"/>
    <property type="project" value="UniProtKB-UniRule"/>
</dbReference>
<dbReference type="Pfam" id="PF02774">
    <property type="entry name" value="Semialdhyde_dhC"/>
    <property type="match status" value="1"/>
</dbReference>
<accession>A0AA95H6J8</accession>
<dbReference type="EC" id="1.2.1.11" evidence="3 12"/>
<reference evidence="14" key="2">
    <citation type="submission" date="2023-04" db="EMBL/GenBank/DDBJ databases">
        <authorList>
            <person name="Beletskiy A.V."/>
            <person name="Mardanov A.V."/>
            <person name="Ravin N.V."/>
        </authorList>
    </citation>
    <scope>NUCLEOTIDE SEQUENCE</scope>
    <source>
        <strain evidence="14">GKL-01</strain>
    </source>
</reference>
<evidence type="ECO:0000256" key="5">
    <source>
        <dbReference type="ARBA" id="ARBA00022697"/>
    </source>
</evidence>
<comment type="catalytic activity">
    <reaction evidence="11">
        <text>L-aspartate 4-semialdehyde + phosphate + NADP(+) = 4-phospho-L-aspartate + NADPH + H(+)</text>
        <dbReference type="Rhea" id="RHEA:24284"/>
        <dbReference type="ChEBI" id="CHEBI:15378"/>
        <dbReference type="ChEBI" id="CHEBI:43474"/>
        <dbReference type="ChEBI" id="CHEBI:57535"/>
        <dbReference type="ChEBI" id="CHEBI:57783"/>
        <dbReference type="ChEBI" id="CHEBI:58349"/>
        <dbReference type="ChEBI" id="CHEBI:537519"/>
        <dbReference type="EC" id="1.2.1.11"/>
    </reaction>
</comment>
<dbReference type="InterPro" id="IPR005986">
    <property type="entry name" value="Asp_semialdehyde_DH_beta"/>
</dbReference>
<name>A0AA95H6J8_9GAMM</name>
<evidence type="ECO:0000256" key="3">
    <source>
        <dbReference type="ARBA" id="ARBA00013120"/>
    </source>
</evidence>
<dbReference type="PANTHER" id="PTHR46278:SF2">
    <property type="entry name" value="ASPARTATE-SEMIALDEHYDE DEHYDROGENASE"/>
    <property type="match status" value="1"/>
</dbReference>
<protein>
    <recommendedName>
        <fullName evidence="3 12">Aspartate-semialdehyde dehydrogenase</fullName>
        <ecNumber evidence="3 12">1.2.1.11</ecNumber>
    </recommendedName>
</protein>
<dbReference type="GO" id="GO:0046983">
    <property type="term" value="F:protein dimerization activity"/>
    <property type="evidence" value="ECO:0007669"/>
    <property type="project" value="InterPro"/>
</dbReference>
<dbReference type="GO" id="GO:0004073">
    <property type="term" value="F:aspartate-semialdehyde dehydrogenase activity"/>
    <property type="evidence" value="ECO:0007669"/>
    <property type="project" value="UniProtKB-UniRule"/>
</dbReference>
<evidence type="ECO:0000256" key="1">
    <source>
        <dbReference type="ARBA" id="ARBA00010584"/>
    </source>
</evidence>
<dbReference type="Gene3D" id="3.40.50.720">
    <property type="entry name" value="NAD(P)-binding Rossmann-like Domain"/>
    <property type="match status" value="1"/>
</dbReference>
<dbReference type="EMBL" id="CP124755">
    <property type="protein sequence ID" value="WGZ91566.1"/>
    <property type="molecule type" value="Genomic_DNA"/>
</dbReference>
<feature type="domain" description="Semialdehyde dehydrogenase NAD-binding" evidence="13">
    <location>
        <begin position="6"/>
        <end position="121"/>
    </location>
</feature>
<dbReference type="SUPFAM" id="SSF55347">
    <property type="entry name" value="Glyceraldehyde-3-phosphate dehydrogenase-like, C-terminal domain"/>
    <property type="match status" value="1"/>
</dbReference>
<dbReference type="GO" id="GO:0009089">
    <property type="term" value="P:lysine biosynthetic process via diaminopimelate"/>
    <property type="evidence" value="ECO:0007669"/>
    <property type="project" value="UniProtKB-UniRule"/>
</dbReference>
<evidence type="ECO:0000256" key="4">
    <source>
        <dbReference type="ARBA" id="ARBA00022605"/>
    </source>
</evidence>
<dbReference type="GO" id="GO:0009086">
    <property type="term" value="P:methionine biosynthetic process"/>
    <property type="evidence" value="ECO:0007669"/>
    <property type="project" value="UniProtKB-UniRule"/>
</dbReference>
<evidence type="ECO:0000256" key="11">
    <source>
        <dbReference type="ARBA" id="ARBA00047891"/>
    </source>
</evidence>
<keyword evidence="10" id="KW-0486">Methionine biosynthesis</keyword>
<sequence>MTRTYNIAVVGASSLVGEAILDLLAKRKFPSAKVYALDAETDGEQDIDFGNRSLDINLLAEFDFSLADIVFFAADESTTALYVPKALAAGCTVIDDSATYRFDENVPLVIPEVNATVLANCSAKLIASPGSNTTQLLVALNAIHAAVRITQLNIVTYQAVSGSGRAGVEELAKQTAQLLNARAIEPKVYTAQIAFNLIPQIDELQDNGYTKEEMKLVWEVQKILDSKTVQVNATTVRVPVFFGHSHVVQVETATKITAVQAKQLLQQTPGLIVRDEFPPTPVTDAVESEAIYVGRLREDISRPQGLNLWIVADNVRRGAALNCVQIAETLIRSNAA</sequence>
<dbReference type="NCBIfam" id="NF004224">
    <property type="entry name" value="PRK05671.1"/>
    <property type="match status" value="1"/>
</dbReference>
<evidence type="ECO:0000256" key="9">
    <source>
        <dbReference type="ARBA" id="ARBA00023154"/>
    </source>
</evidence>
<comment type="subunit">
    <text evidence="2">Homodimer.</text>
</comment>
<dbReference type="AlphaFoldDB" id="A0AA95H6J8"/>
<dbReference type="InterPro" id="IPR012280">
    <property type="entry name" value="Semialdhyde_DH_dimer_dom"/>
</dbReference>
<gene>
    <name evidence="14" type="ORF">QJT80_03610</name>
</gene>
<keyword evidence="4" id="KW-0028">Amino-acid biosynthesis</keyword>
<evidence type="ECO:0000256" key="7">
    <source>
        <dbReference type="ARBA" id="ARBA00022915"/>
    </source>
</evidence>
<dbReference type="Gene3D" id="3.30.360.10">
    <property type="entry name" value="Dihydrodipicolinate Reductase, domain 2"/>
    <property type="match status" value="1"/>
</dbReference>
<dbReference type="KEGG" id="tdu:QJT80_03610"/>
<reference evidence="14" key="1">
    <citation type="journal article" date="2023" name="Int. J. Mol. Sci.">
        <title>Metagenomics Revealed a New Genus 'Candidatus Thiocaldithrix dubininis' gen. nov., sp. nov. and a New Species 'Candidatus Thiothrix putei' sp. nov. in the Family Thiotrichaceae, Some Members of Which Have Traits of Both Na+- and H+-Motive Energetics.</title>
        <authorList>
            <person name="Ravin N.V."/>
            <person name="Muntyan M.S."/>
            <person name="Smolyakov D.D."/>
            <person name="Rudenko T.S."/>
            <person name="Beletsky A.V."/>
            <person name="Mardanov A.V."/>
            <person name="Grabovich M.Y."/>
        </authorList>
    </citation>
    <scope>NUCLEOTIDE SEQUENCE</scope>
    <source>
        <strain evidence="14">GKL-01</strain>
    </source>
</reference>
<evidence type="ECO:0000259" key="13">
    <source>
        <dbReference type="SMART" id="SM00859"/>
    </source>
</evidence>
<dbReference type="GO" id="GO:0050661">
    <property type="term" value="F:NADP binding"/>
    <property type="evidence" value="ECO:0007669"/>
    <property type="project" value="InterPro"/>
</dbReference>
<dbReference type="PANTHER" id="PTHR46278">
    <property type="entry name" value="DEHYDROGENASE, PUTATIVE-RELATED"/>
    <property type="match status" value="1"/>
</dbReference>
<evidence type="ECO:0000256" key="2">
    <source>
        <dbReference type="ARBA" id="ARBA00011738"/>
    </source>
</evidence>
<dbReference type="PIRSF" id="PIRSF000148">
    <property type="entry name" value="ASA_dh"/>
    <property type="match status" value="1"/>
</dbReference>
<dbReference type="NCBIfam" id="TIGR01296">
    <property type="entry name" value="asd_B"/>
    <property type="match status" value="1"/>
</dbReference>
<proteinExistence type="inferred from homology"/>
<dbReference type="CDD" id="cd18131">
    <property type="entry name" value="ASADH_C_bac_euk_like"/>
    <property type="match status" value="1"/>
</dbReference>
<dbReference type="InterPro" id="IPR036291">
    <property type="entry name" value="NAD(P)-bd_dom_sf"/>
</dbReference>
<keyword evidence="6" id="KW-0521">NADP</keyword>
<evidence type="ECO:0000313" key="14">
    <source>
        <dbReference type="EMBL" id="WGZ91566.1"/>
    </source>
</evidence>
<dbReference type="GO" id="GO:0009088">
    <property type="term" value="P:threonine biosynthetic process"/>
    <property type="evidence" value="ECO:0007669"/>
    <property type="project" value="UniProtKB-UniRule"/>
</dbReference>
<evidence type="ECO:0000256" key="6">
    <source>
        <dbReference type="ARBA" id="ARBA00022857"/>
    </source>
</evidence>
<evidence type="ECO:0000256" key="12">
    <source>
        <dbReference type="NCBIfam" id="TIGR01296"/>
    </source>
</evidence>
<dbReference type="GO" id="GO:0019877">
    <property type="term" value="P:diaminopimelate biosynthetic process"/>
    <property type="evidence" value="ECO:0007669"/>
    <property type="project" value="UniProtKB-KW"/>
</dbReference>
<dbReference type="Pfam" id="PF01118">
    <property type="entry name" value="Semialdhyde_dh"/>
    <property type="match status" value="1"/>
</dbReference>
<dbReference type="SUPFAM" id="SSF51735">
    <property type="entry name" value="NAD(P)-binding Rossmann-fold domains"/>
    <property type="match status" value="1"/>
</dbReference>
<keyword evidence="7" id="KW-0220">Diaminopimelate biosynthesis</keyword>
<keyword evidence="8 14" id="KW-0560">Oxidoreductase</keyword>
<dbReference type="InterPro" id="IPR000534">
    <property type="entry name" value="Semialdehyde_DH_NAD-bd"/>
</dbReference>
<comment type="similarity">
    <text evidence="1">Belongs to the aspartate-semialdehyde dehydrogenase family.</text>
</comment>
<evidence type="ECO:0000256" key="10">
    <source>
        <dbReference type="ARBA" id="ARBA00023167"/>
    </source>
</evidence>
<dbReference type="SMART" id="SM00859">
    <property type="entry name" value="Semialdhyde_dh"/>
    <property type="match status" value="1"/>
</dbReference>
<keyword evidence="5" id="KW-0791">Threonine biosynthesis</keyword>